<sequence length="487" mass="55887">MLKILIVTGELGQLRYYEEVAKRLKDQNCHIGFCCDRDDPGVAEAISKTAKKYDMDFYHHKESSDNFTYNPSPIKSLIDKYTEFKLFNKSKQIRALSANISKKKYNLFRNIHFSRLLAAYELLKNFKPNVIIIGEDGIAADFILISAAKKLFIPVIVLPYGLADSSYLISKGVEEKHKAGELLTTADPAVQLVKKLHPKWIKKTHYGEAIYLPPEFILAIESLKIKMPYPWCLQGGIADIILLESEVMYQRYLSEGIKNEKMKLTGSIYCDVMNDVITNDKAIKQAFEHYQRIDEHQLKILVCIPPSDHDGWKDKCDYKSVADFIAVLLNLFNQYKNIEVVYSLHPRMKESDRKEILSLGIAEQPNFPLYEIPKCDILLACGTSLARWALAARKIVVNFDLYKFGTNDFPHIPAHIQTTEIEELNRLIQKFSENPNCFRELLLNSKSELNKMGTINGQATLSIFNAIQEQIQIHRSKKVKMLRARLS</sequence>
<proteinExistence type="predicted"/>
<dbReference type="SUPFAM" id="SSF53756">
    <property type="entry name" value="UDP-Glycosyltransferase/glycogen phosphorylase"/>
    <property type="match status" value="1"/>
</dbReference>
<dbReference type="EMBL" id="FR747827">
    <property type="protein sequence ID" value="CBY79982.1"/>
    <property type="molecule type" value="Genomic_DNA"/>
</dbReference>
<protein>
    <submittedName>
        <fullName evidence="1">Uncharacterized protein</fullName>
    </submittedName>
</protein>
<reference evidence="1" key="1">
    <citation type="journal article" date="2010" name="Appl. Environ. Microbiol.">
        <title>A specific real-time PCR for simultaneous detection and identification of Legionella pneumophila serogroup 1 in water and clinical samples.</title>
        <authorList>
            <person name="Merault N."/>
            <person name="Rusniok C."/>
            <person name="Jarraud S."/>
            <person name="Gomez-Valero L."/>
            <person name="Cazalet C."/>
            <person name="Marin M."/>
            <person name="Brachet E."/>
            <person name="Aegerter P."/>
            <person name="Gaillard J.L."/>
            <person name="Etienne J."/>
            <person name="Herrmann J.L."/>
            <person name="Lawrence C."/>
            <person name="Buchrieser C."/>
        </authorList>
    </citation>
    <scope>NUCLEOTIDE SEQUENCE</scope>
    <source>
        <strain evidence="1">ATCC 43736</strain>
    </source>
</reference>
<evidence type="ECO:0000313" key="1">
    <source>
        <dbReference type="EMBL" id="CBY79982.1"/>
    </source>
</evidence>
<accession>E7BB86</accession>
<dbReference type="RefSeq" id="WP_027226282.1">
    <property type="nucleotide sequence ID" value="NZ_UGOQ01000002.1"/>
</dbReference>
<gene>
    <name evidence="1" type="ORF">LPSG13_011</name>
</gene>
<dbReference type="AlphaFoldDB" id="E7BB86"/>
<name>E7BB86_LEGPN</name>
<organism evidence="1">
    <name type="scientific">Legionella pneumophila</name>
    <dbReference type="NCBI Taxonomy" id="446"/>
    <lineage>
        <taxon>Bacteria</taxon>
        <taxon>Pseudomonadati</taxon>
        <taxon>Pseudomonadota</taxon>
        <taxon>Gammaproteobacteria</taxon>
        <taxon>Legionellales</taxon>
        <taxon>Legionellaceae</taxon>
        <taxon>Legionella</taxon>
    </lineage>
</organism>